<dbReference type="Pfam" id="PF05114">
    <property type="entry name" value="MbnB_TglH_ChrH"/>
    <property type="match status" value="1"/>
</dbReference>
<dbReference type="Gene3D" id="3.20.20.150">
    <property type="entry name" value="Divalent-metal-dependent TIM barrel enzymes"/>
    <property type="match status" value="1"/>
</dbReference>
<name>A0ABZ0EBN1_9BURK</name>
<sequence>MTEDVVIDDHGPRVASDVWPLYERALRRFGAMPTLTEWDTAVPALTVLFDEARLARDTNGRLHFQ</sequence>
<organism evidence="1 2">
    <name type="scientific">Paraburkholderia kirstenboschensis</name>
    <dbReference type="NCBI Taxonomy" id="1245436"/>
    <lineage>
        <taxon>Bacteria</taxon>
        <taxon>Pseudomonadati</taxon>
        <taxon>Pseudomonadota</taxon>
        <taxon>Betaproteobacteria</taxon>
        <taxon>Burkholderiales</taxon>
        <taxon>Burkholderiaceae</taxon>
        <taxon>Paraburkholderia</taxon>
    </lineage>
</organism>
<dbReference type="RefSeq" id="WP_317015624.1">
    <property type="nucleotide sequence ID" value="NZ_CP136511.1"/>
</dbReference>
<dbReference type="EMBL" id="CP136511">
    <property type="protein sequence ID" value="WOD13910.1"/>
    <property type="molecule type" value="Genomic_DNA"/>
</dbReference>
<evidence type="ECO:0000313" key="2">
    <source>
        <dbReference type="Proteomes" id="UP001302652"/>
    </source>
</evidence>
<dbReference type="InterPro" id="IPR007801">
    <property type="entry name" value="MbnB/TglH/ChrH"/>
</dbReference>
<dbReference type="Proteomes" id="UP001302652">
    <property type="component" value="Chromosome 3"/>
</dbReference>
<gene>
    <name evidence="1" type="ORF">RW095_08305</name>
</gene>
<keyword evidence="2" id="KW-1185">Reference proteome</keyword>
<evidence type="ECO:0000313" key="1">
    <source>
        <dbReference type="EMBL" id="WOD13910.1"/>
    </source>
</evidence>
<reference evidence="1 2" key="1">
    <citation type="submission" date="2023-10" db="EMBL/GenBank/DDBJ databases">
        <title>Surface-active antibiotics is a multifunctional adaptation for post-fire microbes.</title>
        <authorList>
            <person name="Liu M.D."/>
            <person name="Du Y."/>
            <person name="Koupaei S.K."/>
            <person name="Kim N.R."/>
            <person name="Zhang W."/>
            <person name="Traxler M.F."/>
        </authorList>
    </citation>
    <scope>NUCLEOTIDE SEQUENCE [LARGE SCALE GENOMIC DNA]</scope>
    <source>
        <strain evidence="1 2">F3</strain>
    </source>
</reference>
<proteinExistence type="predicted"/>
<protein>
    <submittedName>
        <fullName evidence="1">DUF692 family protein</fullName>
    </submittedName>
</protein>
<accession>A0ABZ0EBN1</accession>